<dbReference type="Gene3D" id="3.40.1830.10">
    <property type="entry name" value="Thermophilic metalloprotease (M29)"/>
    <property type="match status" value="1"/>
</dbReference>
<comment type="caution">
    <text evidence="10">The sequence shown here is derived from an EMBL/GenBank/DDBJ whole genome shotgun (WGS) entry which is preliminary data.</text>
</comment>
<evidence type="ECO:0000256" key="6">
    <source>
        <dbReference type="ARBA" id="ARBA00022670"/>
    </source>
</evidence>
<dbReference type="PRINTS" id="PR00919">
    <property type="entry name" value="THERMOPTASE"/>
</dbReference>
<proteinExistence type="inferred from homology"/>
<gene>
    <name evidence="10" type="ORF">ACFPQ6_04700</name>
</gene>
<evidence type="ECO:0000313" key="11">
    <source>
        <dbReference type="Proteomes" id="UP001595979"/>
    </source>
</evidence>
<dbReference type="PANTHER" id="PTHR34448">
    <property type="entry name" value="AMINOPEPTIDASE"/>
    <property type="match status" value="1"/>
</dbReference>
<comment type="cofactor">
    <cofactor evidence="1">
        <name>Co(2+)</name>
        <dbReference type="ChEBI" id="CHEBI:48828"/>
    </cofactor>
</comment>
<keyword evidence="8" id="KW-0378">Hydrolase</keyword>
<organism evidence="10 11">
    <name type="scientific">Deinococcus petrolearius</name>
    <dbReference type="NCBI Taxonomy" id="1751295"/>
    <lineage>
        <taxon>Bacteria</taxon>
        <taxon>Thermotogati</taxon>
        <taxon>Deinococcota</taxon>
        <taxon>Deinococci</taxon>
        <taxon>Deinococcales</taxon>
        <taxon>Deinococcaceae</taxon>
        <taxon>Deinococcus</taxon>
    </lineage>
</organism>
<comment type="cofactor">
    <cofactor evidence="2">
        <name>Mg(2+)</name>
        <dbReference type="ChEBI" id="CHEBI:18420"/>
    </cofactor>
</comment>
<dbReference type="InterPro" id="IPR000787">
    <property type="entry name" value="Peptidase_M29"/>
</dbReference>
<sequence>MPDLLAYDPAKHAELLTHYCLYAAPGERLLIGASSAALPLVAETHRAMLRAGARPVVRVGYPGQDEDLAALAGDEVLDTAHPADIEDLRAMDGTLRILTPEAHGGEDGPGAVERRARLSASRAALAAARAGRKWSLTLYPTPHAAAQAGMGEADFADFVMRAMFLDRADPVAAWGEVRATQARLIERLTRADTVKIEAAGTDLTLRVGGRTWANSDGKRNMPSGEVFTGPREDSAEGYVTFDIPASYGGVLVRGVRLEFRAGQVVSARADEGEDTLHAALATDPGARFLGELGIGTNFGIGRPTGNILFDEKIGGTVHLAVGRSYPETGGTNHSAVHWDLIADLRGGGRILLDGELWQENGQFV</sequence>
<accession>A0ABW1DFY4</accession>
<keyword evidence="11" id="KW-1185">Reference proteome</keyword>
<dbReference type="GO" id="GO:0004177">
    <property type="term" value="F:aminopeptidase activity"/>
    <property type="evidence" value="ECO:0007669"/>
    <property type="project" value="UniProtKB-KW"/>
</dbReference>
<dbReference type="PANTHER" id="PTHR34448:SF1">
    <property type="entry name" value="BLL6088 PROTEIN"/>
    <property type="match status" value="1"/>
</dbReference>
<protein>
    <submittedName>
        <fullName evidence="10">Aminopeptidase</fullName>
    </submittedName>
</protein>
<keyword evidence="7" id="KW-0479">Metal-binding</keyword>
<evidence type="ECO:0000256" key="3">
    <source>
        <dbReference type="ARBA" id="ARBA00001947"/>
    </source>
</evidence>
<evidence type="ECO:0000256" key="9">
    <source>
        <dbReference type="ARBA" id="ARBA00023049"/>
    </source>
</evidence>
<evidence type="ECO:0000256" key="2">
    <source>
        <dbReference type="ARBA" id="ARBA00001946"/>
    </source>
</evidence>
<dbReference type="Pfam" id="PF02073">
    <property type="entry name" value="Peptidase_M29"/>
    <property type="match status" value="1"/>
</dbReference>
<dbReference type="InterPro" id="IPR035097">
    <property type="entry name" value="M29_N-terminal"/>
</dbReference>
<name>A0ABW1DFY4_9DEIO</name>
<dbReference type="EMBL" id="JBHSOH010000005">
    <property type="protein sequence ID" value="MFC5847602.1"/>
    <property type="molecule type" value="Genomic_DNA"/>
</dbReference>
<evidence type="ECO:0000256" key="7">
    <source>
        <dbReference type="ARBA" id="ARBA00022723"/>
    </source>
</evidence>
<dbReference type="Proteomes" id="UP001595979">
    <property type="component" value="Unassembled WGS sequence"/>
</dbReference>
<comment type="cofactor">
    <cofactor evidence="3">
        <name>Zn(2+)</name>
        <dbReference type="ChEBI" id="CHEBI:29105"/>
    </cofactor>
</comment>
<keyword evidence="9" id="KW-0482">Metalloprotease</keyword>
<dbReference type="InterPro" id="IPR052170">
    <property type="entry name" value="M29_Exopeptidase"/>
</dbReference>
<evidence type="ECO:0000256" key="5">
    <source>
        <dbReference type="ARBA" id="ARBA00022438"/>
    </source>
</evidence>
<comment type="similarity">
    <text evidence="4">Belongs to the peptidase M29 family.</text>
</comment>
<reference evidence="11" key="1">
    <citation type="journal article" date="2019" name="Int. J. Syst. Evol. Microbiol.">
        <title>The Global Catalogue of Microorganisms (GCM) 10K type strain sequencing project: providing services to taxonomists for standard genome sequencing and annotation.</title>
        <authorList>
            <consortium name="The Broad Institute Genomics Platform"/>
            <consortium name="The Broad Institute Genome Sequencing Center for Infectious Disease"/>
            <person name="Wu L."/>
            <person name="Ma J."/>
        </authorList>
    </citation>
    <scope>NUCLEOTIDE SEQUENCE [LARGE SCALE GENOMIC DNA]</scope>
    <source>
        <strain evidence="11">CGMCC 1.15053</strain>
    </source>
</reference>
<evidence type="ECO:0000313" key="10">
    <source>
        <dbReference type="EMBL" id="MFC5847602.1"/>
    </source>
</evidence>
<keyword evidence="5 10" id="KW-0031">Aminopeptidase</keyword>
<evidence type="ECO:0000256" key="8">
    <source>
        <dbReference type="ARBA" id="ARBA00022801"/>
    </source>
</evidence>
<evidence type="ECO:0000256" key="1">
    <source>
        <dbReference type="ARBA" id="ARBA00001941"/>
    </source>
</evidence>
<keyword evidence="6" id="KW-0645">Protease</keyword>
<dbReference type="RefSeq" id="WP_380046888.1">
    <property type="nucleotide sequence ID" value="NZ_JBHSOH010000005.1"/>
</dbReference>
<dbReference type="SUPFAM" id="SSF144052">
    <property type="entry name" value="Thermophilic metalloprotease-like"/>
    <property type="match status" value="1"/>
</dbReference>
<evidence type="ECO:0000256" key="4">
    <source>
        <dbReference type="ARBA" id="ARBA00008236"/>
    </source>
</evidence>